<dbReference type="HAMAP" id="MF_01815">
    <property type="entry name" value="FabH"/>
    <property type="match status" value="1"/>
</dbReference>
<dbReference type="EC" id="2.3.1.180" evidence="9"/>
<evidence type="ECO:0000256" key="1">
    <source>
        <dbReference type="ARBA" id="ARBA00008642"/>
    </source>
</evidence>
<dbReference type="InterPro" id="IPR016039">
    <property type="entry name" value="Thiolase-like"/>
</dbReference>
<comment type="caution">
    <text evidence="12">The sequence shown here is derived from an EMBL/GenBank/DDBJ whole genome shotgun (WGS) entry which is preliminary data.</text>
</comment>
<dbReference type="EMBL" id="BSTX01000003">
    <property type="protein sequence ID" value="GLZ79751.1"/>
    <property type="molecule type" value="Genomic_DNA"/>
</dbReference>
<dbReference type="Pfam" id="PF08541">
    <property type="entry name" value="ACP_syn_III_C"/>
    <property type="match status" value="1"/>
</dbReference>
<comment type="similarity">
    <text evidence="1 9">Belongs to the thiolase-like superfamily. FabH family.</text>
</comment>
<dbReference type="CDD" id="cd00830">
    <property type="entry name" value="KAS_III"/>
    <property type="match status" value="1"/>
</dbReference>
<name>A0A9W6SS52_9ACTN</name>
<evidence type="ECO:0000256" key="3">
    <source>
        <dbReference type="ARBA" id="ARBA00022516"/>
    </source>
</evidence>
<gene>
    <name evidence="12" type="primary">fabH4</name>
    <name evidence="9" type="synonym">fabH</name>
    <name evidence="12" type="ORF">Afil01_45580</name>
</gene>
<keyword evidence="9" id="KW-0511">Multifunctional enzyme</keyword>
<keyword evidence="13" id="KW-1185">Reference proteome</keyword>
<keyword evidence="5 9" id="KW-0276">Fatty acid metabolism</keyword>
<dbReference type="Pfam" id="PF08545">
    <property type="entry name" value="ACP_syn_III"/>
    <property type="match status" value="1"/>
</dbReference>
<dbReference type="GO" id="GO:0004315">
    <property type="term" value="F:3-oxoacyl-[acyl-carrier-protein] synthase activity"/>
    <property type="evidence" value="ECO:0007669"/>
    <property type="project" value="InterPro"/>
</dbReference>
<comment type="catalytic activity">
    <reaction evidence="9">
        <text>malonyl-[ACP] + acetyl-CoA + H(+) = 3-oxobutanoyl-[ACP] + CO2 + CoA</text>
        <dbReference type="Rhea" id="RHEA:12080"/>
        <dbReference type="Rhea" id="RHEA-COMP:9623"/>
        <dbReference type="Rhea" id="RHEA-COMP:9625"/>
        <dbReference type="ChEBI" id="CHEBI:15378"/>
        <dbReference type="ChEBI" id="CHEBI:16526"/>
        <dbReference type="ChEBI" id="CHEBI:57287"/>
        <dbReference type="ChEBI" id="CHEBI:57288"/>
        <dbReference type="ChEBI" id="CHEBI:78449"/>
        <dbReference type="ChEBI" id="CHEBI:78450"/>
        <dbReference type="EC" id="2.3.1.180"/>
    </reaction>
</comment>
<dbReference type="GO" id="GO:0005737">
    <property type="term" value="C:cytoplasm"/>
    <property type="evidence" value="ECO:0007669"/>
    <property type="project" value="UniProtKB-SubCell"/>
</dbReference>
<evidence type="ECO:0000256" key="8">
    <source>
        <dbReference type="ARBA" id="ARBA00023315"/>
    </source>
</evidence>
<feature type="domain" description="Beta-ketoacyl-[acyl-carrier-protein] synthase III C-terminal" evidence="10">
    <location>
        <begin position="229"/>
        <end position="316"/>
    </location>
</feature>
<evidence type="ECO:0000259" key="10">
    <source>
        <dbReference type="Pfam" id="PF08541"/>
    </source>
</evidence>
<evidence type="ECO:0000259" key="11">
    <source>
        <dbReference type="Pfam" id="PF08545"/>
    </source>
</evidence>
<dbReference type="SUPFAM" id="SSF53901">
    <property type="entry name" value="Thiolase-like"/>
    <property type="match status" value="1"/>
</dbReference>
<dbReference type="InterPro" id="IPR004655">
    <property type="entry name" value="FabH"/>
</dbReference>
<dbReference type="InterPro" id="IPR013751">
    <property type="entry name" value="ACP_syn_III_N"/>
</dbReference>
<keyword evidence="6 9" id="KW-0443">Lipid metabolism</keyword>
<evidence type="ECO:0000313" key="12">
    <source>
        <dbReference type="EMBL" id="GLZ79751.1"/>
    </source>
</evidence>
<evidence type="ECO:0000256" key="2">
    <source>
        <dbReference type="ARBA" id="ARBA00022490"/>
    </source>
</evidence>
<dbReference type="PANTHER" id="PTHR34069:SF2">
    <property type="entry name" value="BETA-KETOACYL-[ACYL-CARRIER-PROTEIN] SYNTHASE III"/>
    <property type="match status" value="1"/>
</dbReference>
<comment type="subcellular location">
    <subcellularLocation>
        <location evidence="9">Cytoplasm</location>
    </subcellularLocation>
</comment>
<keyword evidence="8 9" id="KW-0012">Acyltransferase</keyword>
<protein>
    <recommendedName>
        <fullName evidence="9">Beta-ketoacyl-[acyl-carrier-protein] synthase III</fullName>
        <shortName evidence="9">Beta-ketoacyl-ACP synthase III</shortName>
        <shortName evidence="9">KAS III</shortName>
        <ecNumber evidence="9">2.3.1.180</ecNumber>
    </recommendedName>
    <alternativeName>
        <fullName evidence="9">3-oxoacyl-[acyl-carrier-protein] synthase 3</fullName>
    </alternativeName>
    <alternativeName>
        <fullName evidence="9">3-oxoacyl-[acyl-carrier-protein] synthase III</fullName>
    </alternativeName>
</protein>
<comment type="subunit">
    <text evidence="9">Homodimer.</text>
</comment>
<comment type="function">
    <text evidence="9">Catalyzes the condensation reaction of fatty acid synthesis by the addition to an acyl acceptor of two carbons from malonyl-ACP. Catalyzes the first condensation reaction which initiates fatty acid synthesis and may therefore play a role in governing the total rate of fatty acid production. Possesses both acetoacetyl-ACP synthase and acetyl transacylase activities. Its substrate specificity determines the biosynthesis of branched-chain and/or straight-chain of fatty acids.</text>
</comment>
<dbReference type="AlphaFoldDB" id="A0A9W6SS52"/>
<keyword evidence="3 9" id="KW-0444">Lipid biosynthesis</keyword>
<evidence type="ECO:0000256" key="9">
    <source>
        <dbReference type="HAMAP-Rule" id="MF_01815"/>
    </source>
</evidence>
<evidence type="ECO:0000256" key="5">
    <source>
        <dbReference type="ARBA" id="ARBA00022832"/>
    </source>
</evidence>
<feature type="active site" evidence="9">
    <location>
        <position position="244"/>
    </location>
</feature>
<dbReference type="Gene3D" id="3.40.47.10">
    <property type="match status" value="1"/>
</dbReference>
<dbReference type="PANTHER" id="PTHR34069">
    <property type="entry name" value="3-OXOACYL-[ACYL-CARRIER-PROTEIN] SYNTHASE 3"/>
    <property type="match status" value="1"/>
</dbReference>
<feature type="region of interest" description="ACP-binding" evidence="9">
    <location>
        <begin position="245"/>
        <end position="249"/>
    </location>
</feature>
<dbReference type="NCBIfam" id="NF006829">
    <property type="entry name" value="PRK09352.1"/>
    <property type="match status" value="1"/>
</dbReference>
<evidence type="ECO:0000313" key="13">
    <source>
        <dbReference type="Proteomes" id="UP001165079"/>
    </source>
</evidence>
<evidence type="ECO:0000256" key="4">
    <source>
        <dbReference type="ARBA" id="ARBA00022679"/>
    </source>
</evidence>
<accession>A0A9W6SS52</accession>
<dbReference type="GO" id="GO:0006633">
    <property type="term" value="P:fatty acid biosynthetic process"/>
    <property type="evidence" value="ECO:0007669"/>
    <property type="project" value="UniProtKB-UniRule"/>
</dbReference>
<keyword evidence="4 9" id="KW-0808">Transferase</keyword>
<sequence length="318" mass="32760">MTTGVNGTKVIGFGHYQPSKVLTNEDLAKMVDTNDEWIVSRVGIKERRIAEHESVADMATAAAEMALSKSGLTAEDIDIVVVATCSAIDRVPNVASTVAARLGVASPAAMDVNTACSGFSHAVAVADHAIRAGSATKAVVVGVEKLSDFTDWTDRSTAVLFGDGAGAVVLTGVEDGEEPGVGPVVWGSVPEMSTAVRITAEDPHIKQDGQSVFRWATTTLAPLARKTAEAADVKIEDVGAVVFHQANLRIIEGIAKRLGADNAVIAKDIVGSGNTSAASVPLALSKMIEAGEVPSGAPILLFAFGGGLTYAGQIIRCP</sequence>
<evidence type="ECO:0000256" key="6">
    <source>
        <dbReference type="ARBA" id="ARBA00023098"/>
    </source>
</evidence>
<organism evidence="12 13">
    <name type="scientific">Actinorhabdospora filicis</name>
    <dbReference type="NCBI Taxonomy" id="1785913"/>
    <lineage>
        <taxon>Bacteria</taxon>
        <taxon>Bacillati</taxon>
        <taxon>Actinomycetota</taxon>
        <taxon>Actinomycetes</taxon>
        <taxon>Micromonosporales</taxon>
        <taxon>Micromonosporaceae</taxon>
        <taxon>Actinorhabdospora</taxon>
    </lineage>
</organism>
<dbReference type="NCBIfam" id="TIGR00747">
    <property type="entry name" value="fabH"/>
    <property type="match status" value="1"/>
</dbReference>
<keyword evidence="7 9" id="KW-0275">Fatty acid biosynthesis</keyword>
<dbReference type="Proteomes" id="UP001165079">
    <property type="component" value="Unassembled WGS sequence"/>
</dbReference>
<dbReference type="GO" id="GO:0044550">
    <property type="term" value="P:secondary metabolite biosynthetic process"/>
    <property type="evidence" value="ECO:0007669"/>
    <property type="project" value="TreeGrafter"/>
</dbReference>
<dbReference type="GO" id="GO:0033818">
    <property type="term" value="F:beta-ketoacyl-acyl-carrier-protein synthase III activity"/>
    <property type="evidence" value="ECO:0007669"/>
    <property type="project" value="UniProtKB-UniRule"/>
</dbReference>
<dbReference type="RefSeq" id="WP_285664895.1">
    <property type="nucleotide sequence ID" value="NZ_BSTX01000003.1"/>
</dbReference>
<keyword evidence="2 9" id="KW-0963">Cytoplasm</keyword>
<reference evidence="12" key="1">
    <citation type="submission" date="2023-03" db="EMBL/GenBank/DDBJ databases">
        <title>Actinorhabdospora filicis NBRC 111898.</title>
        <authorList>
            <person name="Ichikawa N."/>
            <person name="Sato H."/>
            <person name="Tonouchi N."/>
        </authorList>
    </citation>
    <scope>NUCLEOTIDE SEQUENCE</scope>
    <source>
        <strain evidence="12">NBRC 111898</strain>
    </source>
</reference>
<feature type="active site" evidence="9">
    <location>
        <position position="274"/>
    </location>
</feature>
<dbReference type="InterPro" id="IPR013747">
    <property type="entry name" value="ACP_syn_III_C"/>
</dbReference>
<comment type="domain">
    <text evidence="9">The last Arg residue of the ACP-binding site is essential for the weak association between ACP/AcpP and FabH.</text>
</comment>
<comment type="pathway">
    <text evidence="9">Lipid metabolism; fatty acid biosynthesis.</text>
</comment>
<feature type="domain" description="Beta-ketoacyl-[acyl-carrier-protein] synthase III N-terminal" evidence="11">
    <location>
        <begin position="110"/>
        <end position="187"/>
    </location>
</feature>
<proteinExistence type="inferred from homology"/>
<evidence type="ECO:0000256" key="7">
    <source>
        <dbReference type="ARBA" id="ARBA00023160"/>
    </source>
</evidence>
<feature type="active site" evidence="9">
    <location>
        <position position="116"/>
    </location>
</feature>